<protein>
    <submittedName>
        <fullName evidence="1">Uncharacterized protein</fullName>
    </submittedName>
</protein>
<dbReference type="EMBL" id="SOSA01000077">
    <property type="protein sequence ID" value="THC97388.1"/>
    <property type="molecule type" value="Genomic_DNA"/>
</dbReference>
<comment type="caution">
    <text evidence="1">The sequence shown here is derived from an EMBL/GenBank/DDBJ whole genome shotgun (WGS) entry which is preliminary data.</text>
</comment>
<sequence length="36" mass="3906">MALKNLVQLARAGIPELDSYINGTGCEQFAIRGEIN</sequence>
<dbReference type="Proteomes" id="UP000308092">
    <property type="component" value="Unassembled WGS sequence"/>
</dbReference>
<reference evidence="1 2" key="1">
    <citation type="submission" date="2019-03" db="EMBL/GenBank/DDBJ databases">
        <title>The genome sequence of a newly discovered highly antifungal drug resistant Aspergillus species, Aspergillus tanneri NIH 1004.</title>
        <authorList>
            <person name="Mounaud S."/>
            <person name="Singh I."/>
            <person name="Joardar V."/>
            <person name="Pakala S."/>
            <person name="Pakala S."/>
            <person name="Venepally P."/>
            <person name="Hoover J."/>
            <person name="Nierman W."/>
            <person name="Chung J."/>
            <person name="Losada L."/>
        </authorList>
    </citation>
    <scope>NUCLEOTIDE SEQUENCE [LARGE SCALE GENOMIC DNA]</scope>
    <source>
        <strain evidence="1 2">NIH1004</strain>
    </source>
</reference>
<evidence type="ECO:0000313" key="1">
    <source>
        <dbReference type="EMBL" id="THC97388.1"/>
    </source>
</evidence>
<accession>A0A4S3JR64</accession>
<proteinExistence type="predicted"/>
<evidence type="ECO:0000313" key="2">
    <source>
        <dbReference type="Proteomes" id="UP000308092"/>
    </source>
</evidence>
<keyword evidence="2" id="KW-1185">Reference proteome</keyword>
<dbReference type="VEuPathDB" id="FungiDB:EYZ11_003161"/>
<organism evidence="1 2">
    <name type="scientific">Aspergillus tanneri</name>
    <dbReference type="NCBI Taxonomy" id="1220188"/>
    <lineage>
        <taxon>Eukaryota</taxon>
        <taxon>Fungi</taxon>
        <taxon>Dikarya</taxon>
        <taxon>Ascomycota</taxon>
        <taxon>Pezizomycotina</taxon>
        <taxon>Eurotiomycetes</taxon>
        <taxon>Eurotiomycetidae</taxon>
        <taxon>Eurotiales</taxon>
        <taxon>Aspergillaceae</taxon>
        <taxon>Aspergillus</taxon>
        <taxon>Aspergillus subgen. Circumdati</taxon>
    </lineage>
</organism>
<dbReference type="AlphaFoldDB" id="A0A4S3JR64"/>
<gene>
    <name evidence="1" type="ORF">EYZ11_003161</name>
</gene>
<name>A0A4S3JR64_9EURO</name>